<keyword evidence="12" id="KW-0411">Iron-sulfur</keyword>
<dbReference type="InterPro" id="IPR006554">
    <property type="entry name" value="Helicase-like_DEXD_c2"/>
</dbReference>
<feature type="compositionally biased region" description="Basic and acidic residues" evidence="22">
    <location>
        <begin position="714"/>
        <end position="723"/>
    </location>
</feature>
<dbReference type="Pfam" id="PF06733">
    <property type="entry name" value="DEAD_2"/>
    <property type="match status" value="1"/>
</dbReference>
<dbReference type="PANTHER" id="PTHR11472:SF41">
    <property type="entry name" value="ATP-DEPENDENT DNA HELICASE DDX11-RELATED"/>
    <property type="match status" value="1"/>
</dbReference>
<feature type="region of interest" description="Disordered" evidence="22">
    <location>
        <begin position="1"/>
        <end position="52"/>
    </location>
</feature>
<name>A0A197JLW9_9FUNG</name>
<dbReference type="InterPro" id="IPR010614">
    <property type="entry name" value="RAD3-like_helicase_DEAD"/>
</dbReference>
<comment type="catalytic activity">
    <reaction evidence="21">
        <text>ATP + H2O = ADP + phosphate + H(+)</text>
        <dbReference type="Rhea" id="RHEA:13065"/>
        <dbReference type="ChEBI" id="CHEBI:15377"/>
        <dbReference type="ChEBI" id="CHEBI:15378"/>
        <dbReference type="ChEBI" id="CHEBI:30616"/>
        <dbReference type="ChEBI" id="CHEBI:43474"/>
        <dbReference type="ChEBI" id="CHEBI:456216"/>
        <dbReference type="EC" id="5.6.2.3"/>
    </reaction>
</comment>
<proteinExistence type="inferred from homology"/>
<feature type="compositionally biased region" description="Basic and acidic residues" evidence="22">
    <location>
        <begin position="239"/>
        <end position="251"/>
    </location>
</feature>
<dbReference type="GO" id="GO:0003677">
    <property type="term" value="F:DNA binding"/>
    <property type="evidence" value="ECO:0007669"/>
    <property type="project" value="InterPro"/>
</dbReference>
<evidence type="ECO:0000256" key="6">
    <source>
        <dbReference type="ARBA" id="ARBA00022723"/>
    </source>
</evidence>
<dbReference type="SUPFAM" id="SSF52540">
    <property type="entry name" value="P-loop containing nucleoside triphosphate hydrolases"/>
    <property type="match status" value="1"/>
</dbReference>
<evidence type="ECO:0000256" key="14">
    <source>
        <dbReference type="ARBA" id="ARBA00023242"/>
    </source>
</evidence>
<evidence type="ECO:0000256" key="16">
    <source>
        <dbReference type="ARBA" id="ARBA00029709"/>
    </source>
</evidence>
<evidence type="ECO:0000256" key="8">
    <source>
        <dbReference type="ARBA" id="ARBA00022801"/>
    </source>
</evidence>
<dbReference type="GO" id="GO:0005524">
    <property type="term" value="F:ATP binding"/>
    <property type="evidence" value="ECO:0007669"/>
    <property type="project" value="UniProtKB-KW"/>
</dbReference>
<dbReference type="Gene3D" id="3.40.50.300">
    <property type="entry name" value="P-loop containing nucleotide triphosphate hydrolases"/>
    <property type="match status" value="3"/>
</dbReference>
<comment type="similarity">
    <text evidence="3">Belongs to the DEAD box helicase family. DEAH subfamily. DDX11/CHL1 sub-subfamily.</text>
</comment>
<comment type="cofactor">
    <cofactor evidence="1">
        <name>[4Fe-4S] cluster</name>
        <dbReference type="ChEBI" id="CHEBI:49883"/>
    </cofactor>
</comment>
<feature type="compositionally biased region" description="Low complexity" evidence="22">
    <location>
        <begin position="1"/>
        <end position="18"/>
    </location>
</feature>
<dbReference type="GO" id="GO:0006139">
    <property type="term" value="P:nucleobase-containing compound metabolic process"/>
    <property type="evidence" value="ECO:0007669"/>
    <property type="project" value="InterPro"/>
</dbReference>
<evidence type="ECO:0000256" key="21">
    <source>
        <dbReference type="ARBA" id="ARBA00048954"/>
    </source>
</evidence>
<dbReference type="SMART" id="SM00488">
    <property type="entry name" value="DEXDc2"/>
    <property type="match status" value="1"/>
</dbReference>
<dbReference type="InterPro" id="IPR013020">
    <property type="entry name" value="Rad3/Chl1-like"/>
</dbReference>
<evidence type="ECO:0000256" key="17">
    <source>
        <dbReference type="ARBA" id="ARBA00044969"/>
    </source>
</evidence>
<dbReference type="PROSITE" id="PS51193">
    <property type="entry name" value="HELICASE_ATP_BIND_2"/>
    <property type="match status" value="1"/>
</dbReference>
<evidence type="ECO:0000256" key="5">
    <source>
        <dbReference type="ARBA" id="ARBA00017386"/>
    </source>
</evidence>
<feature type="compositionally biased region" description="Basic and acidic residues" evidence="22">
    <location>
        <begin position="30"/>
        <end position="39"/>
    </location>
</feature>
<evidence type="ECO:0000256" key="10">
    <source>
        <dbReference type="ARBA" id="ARBA00022840"/>
    </source>
</evidence>
<keyword evidence="8" id="KW-0378">Hydrolase</keyword>
<sequence>MDTPPWTTTKTHHSTTTGPPRPQSPHSPHNNKDIKDNKQSDQPPLATPTSFPAFPYPTPYAIQTQFMQQLFECIDQRKIGIFESPTGTGKSLSMICGAVSWLLEHDRVEQERALLDQDADKELSTTTSSSGGVLNKKFNDDTPDWVKQHRAISDATIERQERDRKRQELEERVQRIRDREKKMRESIVRKQKRQAAGAHSIGGYRPHGGQPIKKKKDQDSDDDDLDDGAFLVDDYDSDDNQKDGRSSKGDSTEYGNISKEVLELLKSFDAKEAAHNGRRPGSGLDDEDQEPDVLKIYYCSRTHSQLSQFVDELRKTSYGEHLHVVSLGSRKSLCINDKFRKKASTKNPHSASGEPVVHVNKLNDACLDAQKSGTSSEQRCEFLHTPSSTFGSAASRAGGLDDEVGGPEWWKRGSNSLEMNGDEKLLEFRDHTLARVRDIEELAQLGSELETCPYYGSRQTVRHCQLVTLPYNLLLHSSTRESLKLVIKDNILLLDEAHNLINSLLQMHSVAITLPQVVLAQDQLRMYLVRYESRLSSTNEGYIRVLMRILRCLVAFVESWKTEPSSSGSATAATSNGEKRSFKPVDRVMKVNEFLHAANMDHINLFKAHAYLETSGVARKLQGLHESLQRKEAKKLAKAEGRVGNSTAGRVKIHSGGGHFNSSAVGSQTATQGAQKSTSPILLVVDAFLMSLLNADNDGRVIVTMEDEGVEGGGSHDDGRDDDGSSGQTGSLMGREKTQVPVLKFMLLNPANVFKPLVEEARSVVLAGGTMEPVSDLLSHLFPYLKDPSASSSLTNSLAENLYPRIHRFSCGHVIPKENLMAIVLERSSVGSTLELNFANRNQDQVIDGIGQSLANLLNVIPDGVVVFFVSYSYMAQVLSRWQVKPPAAASGPGGAGGGGGVLASKSIMERIQARKRVFVEPREATDADRMLKEYQDYIESRPEHDLGQSTTAAGPRGAVLFSVVGGKMSEGINFSDRLGRGVIMIGMPFPNKGSPELQERMRYMDQVQQQELLLQSSSSLTPARSSTSMTRMTAGSEYYENLCMRAVNQSIGRAIRHQGDYAVIILMDRRYGTPRIRKKLPGWIGSSLETCEQFGPVMSKLSGFFRQKKTAASTSASRR</sequence>
<evidence type="ECO:0000256" key="4">
    <source>
        <dbReference type="ARBA" id="ARBA00016387"/>
    </source>
</evidence>
<dbReference type="GO" id="GO:0043139">
    <property type="term" value="F:5'-3' DNA helicase activity"/>
    <property type="evidence" value="ECO:0007669"/>
    <property type="project" value="UniProtKB-EC"/>
</dbReference>
<evidence type="ECO:0000313" key="25">
    <source>
        <dbReference type="Proteomes" id="UP000078512"/>
    </source>
</evidence>
<dbReference type="GO" id="GO:0051536">
    <property type="term" value="F:iron-sulfur cluster binding"/>
    <property type="evidence" value="ECO:0007669"/>
    <property type="project" value="UniProtKB-KW"/>
</dbReference>
<keyword evidence="11" id="KW-0408">Iron</keyword>
<feature type="region of interest" description="Disordered" evidence="22">
    <location>
        <begin position="121"/>
        <end position="141"/>
    </location>
</feature>
<keyword evidence="10" id="KW-0067">ATP-binding</keyword>
<dbReference type="InterPro" id="IPR006555">
    <property type="entry name" value="ATP-dep_Helicase_C"/>
</dbReference>
<keyword evidence="15" id="KW-0131">Cell cycle</keyword>
<evidence type="ECO:0000256" key="12">
    <source>
        <dbReference type="ARBA" id="ARBA00023014"/>
    </source>
</evidence>
<dbReference type="InterPro" id="IPR027417">
    <property type="entry name" value="P-loop_NTPase"/>
</dbReference>
<keyword evidence="6" id="KW-0479">Metal-binding</keyword>
<comment type="function">
    <text evidence="20">ATP-dependent DNA helicase important for chromosome transmission and normal cell cycle progression in G(2)/M. May have a role in changing DNA topology to allow the loading of proteins involved in maintaining sister chromatid cohesion in the vicinity of the centromeres. Has a specific role in chromosome segregation during meiosis II.</text>
</comment>
<evidence type="ECO:0000256" key="1">
    <source>
        <dbReference type="ARBA" id="ARBA00001966"/>
    </source>
</evidence>
<keyword evidence="13" id="KW-0413">Isomerase</keyword>
<evidence type="ECO:0000256" key="3">
    <source>
        <dbReference type="ARBA" id="ARBA00008435"/>
    </source>
</evidence>
<dbReference type="InterPro" id="IPR045028">
    <property type="entry name" value="DinG/Rad3-like"/>
</dbReference>
<comment type="subcellular location">
    <subcellularLocation>
        <location evidence="2">Nucleus</location>
    </subcellularLocation>
</comment>
<evidence type="ECO:0000256" key="20">
    <source>
        <dbReference type="ARBA" id="ARBA00045702"/>
    </source>
</evidence>
<keyword evidence="9 24" id="KW-0347">Helicase</keyword>
<feature type="region of interest" description="Disordered" evidence="22">
    <location>
        <begin position="181"/>
        <end position="254"/>
    </location>
</feature>
<feature type="compositionally biased region" description="Acidic residues" evidence="22">
    <location>
        <begin position="219"/>
        <end position="238"/>
    </location>
</feature>
<dbReference type="GO" id="GO:0034085">
    <property type="term" value="P:establishment of sister chromatid cohesion"/>
    <property type="evidence" value="ECO:0007669"/>
    <property type="project" value="TreeGrafter"/>
</dbReference>
<protein>
    <recommendedName>
        <fullName evidence="5">ATP-dependent DNA helicase CHL1</fullName>
        <ecNumber evidence="17">5.6.2.3</ecNumber>
    </recommendedName>
    <alternativeName>
        <fullName evidence="4">ATP-dependent DNA helicase chl1</fullName>
    </alternativeName>
    <alternativeName>
        <fullName evidence="16">Chromosome loss protein 1</fullName>
    </alternativeName>
    <alternativeName>
        <fullName evidence="18 19">DNA 5'-3' helicase CHL1</fullName>
    </alternativeName>
</protein>
<evidence type="ECO:0000256" key="22">
    <source>
        <dbReference type="SAM" id="MobiDB-lite"/>
    </source>
</evidence>
<dbReference type="InterPro" id="IPR014013">
    <property type="entry name" value="Helic_SF1/SF2_ATP-bd_DinG/Rad3"/>
</dbReference>
<feature type="region of interest" description="Disordered" evidence="22">
    <location>
        <begin position="708"/>
        <end position="734"/>
    </location>
</feature>
<evidence type="ECO:0000313" key="24">
    <source>
        <dbReference type="EMBL" id="OAQ26135.1"/>
    </source>
</evidence>
<dbReference type="PANTHER" id="PTHR11472">
    <property type="entry name" value="DNA REPAIR DEAD HELICASE RAD3/XP-D SUBFAMILY MEMBER"/>
    <property type="match status" value="1"/>
</dbReference>
<evidence type="ECO:0000256" key="7">
    <source>
        <dbReference type="ARBA" id="ARBA00022741"/>
    </source>
</evidence>
<evidence type="ECO:0000256" key="15">
    <source>
        <dbReference type="ARBA" id="ARBA00023306"/>
    </source>
</evidence>
<feature type="domain" description="Helicase ATP-binding" evidence="23">
    <location>
        <begin position="49"/>
        <end position="547"/>
    </location>
</feature>
<accession>A0A197JLW9</accession>
<dbReference type="STRING" id="1314771.A0A197JLW9"/>
<dbReference type="EMBL" id="KV442070">
    <property type="protein sequence ID" value="OAQ26135.1"/>
    <property type="molecule type" value="Genomic_DNA"/>
</dbReference>
<evidence type="ECO:0000256" key="19">
    <source>
        <dbReference type="ARBA" id="ARBA00045008"/>
    </source>
</evidence>
<keyword evidence="25" id="KW-1185">Reference proteome</keyword>
<keyword evidence="7" id="KW-0547">Nucleotide-binding</keyword>
<dbReference type="GO" id="GO:0016818">
    <property type="term" value="F:hydrolase activity, acting on acid anhydrides, in phosphorus-containing anhydrides"/>
    <property type="evidence" value="ECO:0007669"/>
    <property type="project" value="InterPro"/>
</dbReference>
<dbReference type="NCBIfam" id="TIGR00604">
    <property type="entry name" value="rad3"/>
    <property type="match status" value="1"/>
</dbReference>
<gene>
    <name evidence="24" type="ORF">K457DRAFT_22537</name>
</gene>
<evidence type="ECO:0000259" key="23">
    <source>
        <dbReference type="PROSITE" id="PS51193"/>
    </source>
</evidence>
<evidence type="ECO:0000256" key="13">
    <source>
        <dbReference type="ARBA" id="ARBA00023235"/>
    </source>
</evidence>
<organism evidence="24 25">
    <name type="scientific">Linnemannia elongata AG-77</name>
    <dbReference type="NCBI Taxonomy" id="1314771"/>
    <lineage>
        <taxon>Eukaryota</taxon>
        <taxon>Fungi</taxon>
        <taxon>Fungi incertae sedis</taxon>
        <taxon>Mucoromycota</taxon>
        <taxon>Mortierellomycotina</taxon>
        <taxon>Mortierellomycetes</taxon>
        <taxon>Mortierellales</taxon>
        <taxon>Mortierellaceae</taxon>
        <taxon>Linnemannia</taxon>
    </lineage>
</organism>
<dbReference type="EC" id="5.6.2.3" evidence="17"/>
<evidence type="ECO:0000256" key="9">
    <source>
        <dbReference type="ARBA" id="ARBA00022806"/>
    </source>
</evidence>
<evidence type="ECO:0000256" key="18">
    <source>
        <dbReference type="ARBA" id="ARBA00044998"/>
    </source>
</evidence>
<keyword evidence="14" id="KW-0539">Nucleus</keyword>
<dbReference type="SMART" id="SM00491">
    <property type="entry name" value="HELICc2"/>
    <property type="match status" value="1"/>
</dbReference>
<dbReference type="Pfam" id="PF13307">
    <property type="entry name" value="Helicase_C_2"/>
    <property type="match status" value="1"/>
</dbReference>
<evidence type="ECO:0000256" key="2">
    <source>
        <dbReference type="ARBA" id="ARBA00004123"/>
    </source>
</evidence>
<dbReference type="OrthoDB" id="267079at2759"/>
<dbReference type="CDD" id="cd18788">
    <property type="entry name" value="SF2_C_XPD"/>
    <property type="match status" value="1"/>
</dbReference>
<dbReference type="GO" id="GO:0005634">
    <property type="term" value="C:nucleus"/>
    <property type="evidence" value="ECO:0007669"/>
    <property type="project" value="UniProtKB-SubCell"/>
</dbReference>
<dbReference type="AlphaFoldDB" id="A0A197JLW9"/>
<dbReference type="GO" id="GO:0046872">
    <property type="term" value="F:metal ion binding"/>
    <property type="evidence" value="ECO:0007669"/>
    <property type="project" value="UniProtKB-KW"/>
</dbReference>
<reference evidence="24 25" key="1">
    <citation type="submission" date="2016-05" db="EMBL/GenBank/DDBJ databases">
        <title>Genome sequencing reveals origins of a unique bacterial endosymbiosis in the earliest lineages of terrestrial Fungi.</title>
        <authorList>
            <consortium name="DOE Joint Genome Institute"/>
            <person name="Uehling J."/>
            <person name="Gryganskyi A."/>
            <person name="Hameed K."/>
            <person name="Tschaplinski T."/>
            <person name="Misztal P."/>
            <person name="Wu S."/>
            <person name="Desiro A."/>
            <person name="Vande Pol N."/>
            <person name="Du Z.-Y."/>
            <person name="Zienkiewicz A."/>
            <person name="Zienkiewicz K."/>
            <person name="Morin E."/>
            <person name="Tisserant E."/>
            <person name="Splivallo R."/>
            <person name="Hainaut M."/>
            <person name="Henrissat B."/>
            <person name="Ohm R."/>
            <person name="Kuo A."/>
            <person name="Yan J."/>
            <person name="Lipzen A."/>
            <person name="Nolan M."/>
            <person name="Labutti K."/>
            <person name="Barry K."/>
            <person name="Goldstein A."/>
            <person name="Labbe J."/>
            <person name="Schadt C."/>
            <person name="Tuskan G."/>
            <person name="Grigoriev I."/>
            <person name="Martin F."/>
            <person name="Vilgalys R."/>
            <person name="Bonito G."/>
        </authorList>
    </citation>
    <scope>NUCLEOTIDE SEQUENCE [LARGE SCALE GENOMIC DNA]</scope>
    <source>
        <strain evidence="24 25">AG-77</strain>
    </source>
</reference>
<evidence type="ECO:0000256" key="11">
    <source>
        <dbReference type="ARBA" id="ARBA00023004"/>
    </source>
</evidence>
<dbReference type="Proteomes" id="UP000078512">
    <property type="component" value="Unassembled WGS sequence"/>
</dbReference>